<sequence>MKNRIIITIILITSLFLGACKKALDLNPSDQIATSTFYKSKADFDEALASVYASLQQEEFAVGIGFRDCFTDNGYNQFNSGSSKDFVQGNFNPTTGGYETGIYDDSYTGIARGNLFLQNLANYKGGDISDAQRKVYEGEIRFIRAFFYFQLYSIYGDVPMVLQPLNLSNQKQPKVPAAQVLTQITTDLDYSIANLNTAAYYANGGHAAASSAKALKARVLLFAAFGNTGTPDPTILTQVRDLCLDLMGQYKLSTNFEDIFRDATQKNNTEIIFSINFLAPNNTTPWDLYYGDYDACAPLQNMVDAFECTDGLPYGQSPLTDTTKKGVFHNRDPRLAKTVYADSVNFGPGKVYHPSNLRPTGYGTIKFLEPNNMPYGFSTLSQQDAVILRLGEVMLMYAEAQNEIVGPDATVYKAMADLRARVSMPPYPAGYTKDQMRERIRHERRIELAFEGLRHYDLLRWHIAGPVLNAVKTSLINYHFEDKFYHWPLPQTEIDKSGGVLIQNPDYK</sequence>
<feature type="domain" description="SusD-like N-terminal" evidence="7">
    <location>
        <begin position="27"/>
        <end position="221"/>
    </location>
</feature>
<evidence type="ECO:0000256" key="4">
    <source>
        <dbReference type="ARBA" id="ARBA00023136"/>
    </source>
</evidence>
<dbReference type="RefSeq" id="WP_183588052.1">
    <property type="nucleotide sequence ID" value="NZ_JACHCA010000006.1"/>
</dbReference>
<comment type="similarity">
    <text evidence="2">Belongs to the SusD family.</text>
</comment>
<proteinExistence type="inferred from homology"/>
<dbReference type="InterPro" id="IPR011990">
    <property type="entry name" value="TPR-like_helical_dom_sf"/>
</dbReference>
<organism evidence="8 9">
    <name type="scientific">Mucilaginibacter lappiensis</name>
    <dbReference type="NCBI Taxonomy" id="354630"/>
    <lineage>
        <taxon>Bacteria</taxon>
        <taxon>Pseudomonadati</taxon>
        <taxon>Bacteroidota</taxon>
        <taxon>Sphingobacteriia</taxon>
        <taxon>Sphingobacteriales</taxon>
        <taxon>Sphingobacteriaceae</taxon>
        <taxon>Mucilaginibacter</taxon>
    </lineage>
</organism>
<gene>
    <name evidence="8" type="ORF">HDF22_002773</name>
</gene>
<evidence type="ECO:0000313" key="9">
    <source>
        <dbReference type="Proteomes" id="UP000548326"/>
    </source>
</evidence>
<evidence type="ECO:0000313" key="8">
    <source>
        <dbReference type="EMBL" id="MBB6128652.1"/>
    </source>
</evidence>
<evidence type="ECO:0000256" key="3">
    <source>
        <dbReference type="ARBA" id="ARBA00022729"/>
    </source>
</evidence>
<comment type="subcellular location">
    <subcellularLocation>
        <location evidence="1">Cell outer membrane</location>
    </subcellularLocation>
</comment>
<dbReference type="GO" id="GO:0009279">
    <property type="term" value="C:cell outer membrane"/>
    <property type="evidence" value="ECO:0007669"/>
    <property type="project" value="UniProtKB-SubCell"/>
</dbReference>
<evidence type="ECO:0000256" key="1">
    <source>
        <dbReference type="ARBA" id="ARBA00004442"/>
    </source>
</evidence>
<dbReference type="InterPro" id="IPR012944">
    <property type="entry name" value="SusD_RagB_dom"/>
</dbReference>
<dbReference type="Pfam" id="PF14322">
    <property type="entry name" value="SusD-like_3"/>
    <property type="match status" value="1"/>
</dbReference>
<dbReference type="Pfam" id="PF07980">
    <property type="entry name" value="SusD_RagB"/>
    <property type="match status" value="1"/>
</dbReference>
<keyword evidence="4" id="KW-0472">Membrane</keyword>
<keyword evidence="5" id="KW-0998">Cell outer membrane</keyword>
<accession>A0A841JEB9</accession>
<comment type="caution">
    <text evidence="8">The sequence shown here is derived from an EMBL/GenBank/DDBJ whole genome shotgun (WGS) entry which is preliminary data.</text>
</comment>
<reference evidence="8 9" key="1">
    <citation type="submission" date="2020-08" db="EMBL/GenBank/DDBJ databases">
        <title>Genomic Encyclopedia of Type Strains, Phase IV (KMG-V): Genome sequencing to study the core and pangenomes of soil and plant-associated prokaryotes.</title>
        <authorList>
            <person name="Whitman W."/>
        </authorList>
    </citation>
    <scope>NUCLEOTIDE SEQUENCE [LARGE SCALE GENOMIC DNA]</scope>
    <source>
        <strain evidence="8 9">MP601</strain>
    </source>
</reference>
<evidence type="ECO:0000256" key="5">
    <source>
        <dbReference type="ARBA" id="ARBA00023237"/>
    </source>
</evidence>
<protein>
    <recommendedName>
        <fullName evidence="10">Starch-binding associating with outer membrane</fullName>
    </recommendedName>
</protein>
<evidence type="ECO:0000256" key="2">
    <source>
        <dbReference type="ARBA" id="ARBA00006275"/>
    </source>
</evidence>
<evidence type="ECO:0000259" key="6">
    <source>
        <dbReference type="Pfam" id="PF07980"/>
    </source>
</evidence>
<feature type="domain" description="RagB/SusD" evidence="6">
    <location>
        <begin position="265"/>
        <end position="507"/>
    </location>
</feature>
<dbReference type="EMBL" id="JACHCA010000006">
    <property type="protein sequence ID" value="MBB6128652.1"/>
    <property type="molecule type" value="Genomic_DNA"/>
</dbReference>
<name>A0A841JEB9_9SPHI</name>
<dbReference type="InterPro" id="IPR033985">
    <property type="entry name" value="SusD-like_N"/>
</dbReference>
<dbReference type="Gene3D" id="1.25.40.390">
    <property type="match status" value="1"/>
</dbReference>
<evidence type="ECO:0008006" key="10">
    <source>
        <dbReference type="Google" id="ProtNLM"/>
    </source>
</evidence>
<dbReference type="Proteomes" id="UP000548326">
    <property type="component" value="Unassembled WGS sequence"/>
</dbReference>
<keyword evidence="3" id="KW-0732">Signal</keyword>
<dbReference type="AlphaFoldDB" id="A0A841JEB9"/>
<dbReference type="PROSITE" id="PS51257">
    <property type="entry name" value="PROKAR_LIPOPROTEIN"/>
    <property type="match status" value="1"/>
</dbReference>
<evidence type="ECO:0000259" key="7">
    <source>
        <dbReference type="Pfam" id="PF14322"/>
    </source>
</evidence>
<dbReference type="SUPFAM" id="SSF48452">
    <property type="entry name" value="TPR-like"/>
    <property type="match status" value="1"/>
</dbReference>